<dbReference type="EMBL" id="CP110257">
    <property type="protein sequence ID" value="UZD55750.1"/>
    <property type="molecule type" value="Genomic_DNA"/>
</dbReference>
<keyword evidence="15" id="KW-0966">Cell projection</keyword>
<evidence type="ECO:0000256" key="10">
    <source>
        <dbReference type="ARBA" id="ARBA00023136"/>
    </source>
</evidence>
<keyword evidence="8 13" id="KW-0653">Protein transport</keyword>
<protein>
    <recommendedName>
        <fullName evidence="3 13">Flagellar biosynthetic protein FlhB</fullName>
    </recommendedName>
</protein>
<dbReference type="InterPro" id="IPR006136">
    <property type="entry name" value="FlhB"/>
</dbReference>
<dbReference type="PANTHER" id="PTHR30531:SF12">
    <property type="entry name" value="FLAGELLAR BIOSYNTHETIC PROTEIN FLHB"/>
    <property type="match status" value="1"/>
</dbReference>
<feature type="region of interest" description="Disordered" evidence="14">
    <location>
        <begin position="1"/>
        <end position="26"/>
    </location>
</feature>
<keyword evidence="7 13" id="KW-1005">Bacterial flagellum biogenesis</keyword>
<reference evidence="15" key="1">
    <citation type="submission" date="2022-10" db="EMBL/GenBank/DDBJ databases">
        <title>Complete genome sequence of Schlegelella aquatica LMG 23380.</title>
        <authorList>
            <person name="Musilova J."/>
            <person name="Kourilova X."/>
            <person name="Bezdicek M."/>
            <person name="Hermankova K."/>
            <person name="Obruca S."/>
            <person name="Sedlar K."/>
        </authorList>
    </citation>
    <scope>NUCLEOTIDE SEQUENCE</scope>
    <source>
        <strain evidence="15">LMG 23380</strain>
    </source>
</reference>
<name>A0ABY6MUQ4_9BURK</name>
<evidence type="ECO:0000256" key="13">
    <source>
        <dbReference type="RuleBase" id="RU364091"/>
    </source>
</evidence>
<keyword evidence="10 13" id="KW-0472">Membrane</keyword>
<evidence type="ECO:0000256" key="2">
    <source>
        <dbReference type="ARBA" id="ARBA00010690"/>
    </source>
</evidence>
<comment type="function">
    <text evidence="12 13">Required for formation of the rod structure in the basal body of the flagellar apparatus. Together with FliI and FliH, may constitute the export apparatus of flagellin.</text>
</comment>
<comment type="similarity">
    <text evidence="2 13">Belongs to the type III secretion exporter family.</text>
</comment>
<evidence type="ECO:0000313" key="16">
    <source>
        <dbReference type="Proteomes" id="UP001163266"/>
    </source>
</evidence>
<evidence type="ECO:0000256" key="6">
    <source>
        <dbReference type="ARBA" id="ARBA00022692"/>
    </source>
</evidence>
<dbReference type="Gene3D" id="3.40.1690.10">
    <property type="entry name" value="secretion proteins EscU"/>
    <property type="match status" value="1"/>
</dbReference>
<evidence type="ECO:0000256" key="11">
    <source>
        <dbReference type="ARBA" id="ARBA00023225"/>
    </source>
</evidence>
<dbReference type="RefSeq" id="WP_264893504.1">
    <property type="nucleotide sequence ID" value="NZ_CP110257.1"/>
</dbReference>
<keyword evidence="16" id="KW-1185">Reference proteome</keyword>
<evidence type="ECO:0000256" key="1">
    <source>
        <dbReference type="ARBA" id="ARBA00004651"/>
    </source>
</evidence>
<dbReference type="PANTHER" id="PTHR30531">
    <property type="entry name" value="FLAGELLAR BIOSYNTHETIC PROTEIN FLHB"/>
    <property type="match status" value="1"/>
</dbReference>
<gene>
    <name evidence="13 15" type="primary">flhB</name>
    <name evidence="15" type="ORF">OMP39_04000</name>
</gene>
<evidence type="ECO:0000256" key="7">
    <source>
        <dbReference type="ARBA" id="ARBA00022795"/>
    </source>
</evidence>
<keyword evidence="4 13" id="KW-0813">Transport</keyword>
<dbReference type="Proteomes" id="UP001163266">
    <property type="component" value="Chromosome"/>
</dbReference>
<evidence type="ECO:0000256" key="9">
    <source>
        <dbReference type="ARBA" id="ARBA00022989"/>
    </source>
</evidence>
<dbReference type="InterPro" id="IPR006135">
    <property type="entry name" value="T3SS_substrate_exporter"/>
</dbReference>
<feature type="transmembrane region" description="Helical" evidence="13">
    <location>
        <begin position="84"/>
        <end position="110"/>
    </location>
</feature>
<proteinExistence type="inferred from homology"/>
<comment type="subcellular location">
    <subcellularLocation>
        <location evidence="1">Cell membrane</location>
        <topology evidence="1">Multi-pass membrane protein</topology>
    </subcellularLocation>
</comment>
<dbReference type="SUPFAM" id="SSF160544">
    <property type="entry name" value="EscU C-terminal domain-like"/>
    <property type="match status" value="1"/>
</dbReference>
<organism evidence="15 16">
    <name type="scientific">Caldimonas aquatica</name>
    <dbReference type="NCBI Taxonomy" id="376175"/>
    <lineage>
        <taxon>Bacteria</taxon>
        <taxon>Pseudomonadati</taxon>
        <taxon>Pseudomonadota</taxon>
        <taxon>Betaproteobacteria</taxon>
        <taxon>Burkholderiales</taxon>
        <taxon>Sphaerotilaceae</taxon>
        <taxon>Caldimonas</taxon>
    </lineage>
</organism>
<keyword evidence="6 13" id="KW-0812">Transmembrane</keyword>
<evidence type="ECO:0000256" key="3">
    <source>
        <dbReference type="ARBA" id="ARBA00021622"/>
    </source>
</evidence>
<feature type="transmembrane region" description="Helical" evidence="13">
    <location>
        <begin position="145"/>
        <end position="164"/>
    </location>
</feature>
<keyword evidence="15" id="KW-0282">Flagellum</keyword>
<dbReference type="Pfam" id="PF01312">
    <property type="entry name" value="Bac_export_2"/>
    <property type="match status" value="1"/>
</dbReference>
<evidence type="ECO:0000313" key="15">
    <source>
        <dbReference type="EMBL" id="UZD55750.1"/>
    </source>
</evidence>
<evidence type="ECO:0000256" key="8">
    <source>
        <dbReference type="ARBA" id="ARBA00022927"/>
    </source>
</evidence>
<feature type="transmembrane region" description="Helical" evidence="13">
    <location>
        <begin position="188"/>
        <end position="210"/>
    </location>
</feature>
<evidence type="ECO:0000256" key="5">
    <source>
        <dbReference type="ARBA" id="ARBA00022475"/>
    </source>
</evidence>
<keyword evidence="9 13" id="KW-1133">Transmembrane helix</keyword>
<dbReference type="InterPro" id="IPR029025">
    <property type="entry name" value="T3SS_substrate_exporter_C"/>
</dbReference>
<dbReference type="NCBIfam" id="TIGR00328">
    <property type="entry name" value="flhB"/>
    <property type="match status" value="1"/>
</dbReference>
<accession>A0ABY6MUQ4</accession>
<evidence type="ECO:0000256" key="4">
    <source>
        <dbReference type="ARBA" id="ARBA00022448"/>
    </source>
</evidence>
<evidence type="ECO:0000256" key="12">
    <source>
        <dbReference type="ARBA" id="ARBA00025078"/>
    </source>
</evidence>
<feature type="transmembrane region" description="Helical" evidence="13">
    <location>
        <begin position="32"/>
        <end position="56"/>
    </location>
</feature>
<evidence type="ECO:0000256" key="14">
    <source>
        <dbReference type="SAM" id="MobiDB-lite"/>
    </source>
</evidence>
<feature type="compositionally biased region" description="Basic and acidic residues" evidence="14">
    <location>
        <begin position="1"/>
        <end position="10"/>
    </location>
</feature>
<keyword evidence="11 13" id="KW-1006">Bacterial flagellum protein export</keyword>
<keyword evidence="15" id="KW-0969">Cilium</keyword>
<feature type="region of interest" description="Disordered" evidence="14">
    <location>
        <begin position="358"/>
        <end position="389"/>
    </location>
</feature>
<sequence>MADDQQDRHLPASARKIQKSREEGQVPRSRDLAHFAVVGSGLLALGVVAPALAGWLQDFVAQALRFGWADVAAPASMGERLAAAALNLLLVAVPFGGLMAAAALGANLALGGWNWTLKPLRPQFSKLDPIGGLGRLFSKHNLVEALKASVLALVLGAIGAFYLHRHLGEFHGTLAVALPAALADASRLMLGGLGLLLIALALMAAIDVPLQRHLYLSRLKMSHQEAKQEHKELEGNQEVKVKMKARMREMVQRRMMAAVPKADLVVMNPTHYAVALKYDEAKMAAPRVVAKGADLIAMQIRDLAREHKVPVLQAPMLARALYAHAELDREIPVALYGAVAQVLAYVYQLRAAMRGEAPMPGELPPLDVPPELDPHQRAATADAAQESDQ</sequence>
<dbReference type="PRINTS" id="PR00950">
    <property type="entry name" value="TYPE3IMSPROT"/>
</dbReference>
<keyword evidence="5 13" id="KW-1003">Cell membrane</keyword>